<dbReference type="Proteomes" id="UP000635477">
    <property type="component" value="Unassembled WGS sequence"/>
</dbReference>
<gene>
    <name evidence="2" type="ORF">FZEAL_2682</name>
</gene>
<reference evidence="2" key="1">
    <citation type="journal article" date="2020" name="BMC Genomics">
        <title>Correction to: Identification and distribution of gene clusters required for synthesis of sphingolipid metabolism inhibitors in diverse species of the filamentous fungus Fusarium.</title>
        <authorList>
            <person name="Kim H.S."/>
            <person name="Lohmar J.M."/>
            <person name="Busman M."/>
            <person name="Brown D.W."/>
            <person name="Naumann T.A."/>
            <person name="Divon H.H."/>
            <person name="Lysoe E."/>
            <person name="Uhlig S."/>
            <person name="Proctor R.H."/>
        </authorList>
    </citation>
    <scope>NUCLEOTIDE SEQUENCE</scope>
    <source>
        <strain evidence="2">NRRL 22465</strain>
    </source>
</reference>
<evidence type="ECO:0000313" key="2">
    <source>
        <dbReference type="EMBL" id="KAF4981533.1"/>
    </source>
</evidence>
<evidence type="ECO:0000313" key="3">
    <source>
        <dbReference type="Proteomes" id="UP000635477"/>
    </source>
</evidence>
<dbReference type="EMBL" id="JABEYC010000164">
    <property type="protein sequence ID" value="KAF4981533.1"/>
    <property type="molecule type" value="Genomic_DNA"/>
</dbReference>
<proteinExistence type="predicted"/>
<keyword evidence="3" id="KW-1185">Reference proteome</keyword>
<organism evidence="2 3">
    <name type="scientific">Fusarium zealandicum</name>
    <dbReference type="NCBI Taxonomy" id="1053134"/>
    <lineage>
        <taxon>Eukaryota</taxon>
        <taxon>Fungi</taxon>
        <taxon>Dikarya</taxon>
        <taxon>Ascomycota</taxon>
        <taxon>Pezizomycotina</taxon>
        <taxon>Sordariomycetes</taxon>
        <taxon>Hypocreomycetidae</taxon>
        <taxon>Hypocreales</taxon>
        <taxon>Nectriaceae</taxon>
        <taxon>Fusarium</taxon>
        <taxon>Fusarium staphyleae species complex</taxon>
    </lineage>
</organism>
<feature type="region of interest" description="Disordered" evidence="1">
    <location>
        <begin position="38"/>
        <end position="91"/>
    </location>
</feature>
<sequence>METRREAITDDWQEVESAASIVSLPASDDDDLYDWSRLMSPVLPPHQNPADQAGPSIDLRTAQASPNTSKWPSARSPMPGQEPAESTPGPREYHKACCAAIESIDGVVHLADELGGSRVSTLSLLQSTCRGLSIQTHELERILHAYAGKWLERGSNMNTAVATPLHPEVFDWIHHLQTKLGHVKAELRKLKSAGDASSWTDLPFDATEMPLRANMTLADCLVSLENSQAVLAEFLPILNAQDLDIHQKPPRRQAPHPTIRRIRQELYNLKDRIRELWVLLVDMQIPDTSISPLFNVRVLLQSLGTVIEAISTILTNHGSEWIESDLADPPPKTISYTQFLKLDPDILHDVAGHLDKLRQELDIEDEALSRSYSREMIQAHQAFLLGEGGQQDKMQGTFDFLKSLLTNEP</sequence>
<evidence type="ECO:0000256" key="1">
    <source>
        <dbReference type="SAM" id="MobiDB-lite"/>
    </source>
</evidence>
<name>A0A8H4UR15_9HYPO</name>
<reference evidence="2" key="2">
    <citation type="submission" date="2020-05" db="EMBL/GenBank/DDBJ databases">
        <authorList>
            <person name="Kim H.-S."/>
            <person name="Proctor R.H."/>
            <person name="Brown D.W."/>
        </authorList>
    </citation>
    <scope>NUCLEOTIDE SEQUENCE</scope>
    <source>
        <strain evidence="2">NRRL 22465</strain>
    </source>
</reference>
<dbReference type="OrthoDB" id="5294021at2759"/>
<dbReference type="AlphaFoldDB" id="A0A8H4UR15"/>
<comment type="caution">
    <text evidence="2">The sequence shown here is derived from an EMBL/GenBank/DDBJ whole genome shotgun (WGS) entry which is preliminary data.</text>
</comment>
<feature type="compositionally biased region" description="Polar residues" evidence="1">
    <location>
        <begin position="62"/>
        <end position="71"/>
    </location>
</feature>
<accession>A0A8H4UR15</accession>
<protein>
    <submittedName>
        <fullName evidence="2">Uncharacterized protein</fullName>
    </submittedName>
</protein>